<dbReference type="Gene3D" id="3.40.50.300">
    <property type="entry name" value="P-loop containing nucleotide triphosphate hydrolases"/>
    <property type="match status" value="1"/>
</dbReference>
<comment type="caution">
    <text evidence="1">The sequence shown here is derived from an EMBL/GenBank/DDBJ whole genome shotgun (WGS) entry which is preliminary data.</text>
</comment>
<reference evidence="1 2" key="1">
    <citation type="submission" date="2018-01" db="EMBL/GenBank/DDBJ databases">
        <title>The draft genome sequence of Halioglobus japonicus S1-36.</title>
        <authorList>
            <person name="Du Z.-J."/>
            <person name="Shi M.-J."/>
        </authorList>
    </citation>
    <scope>NUCLEOTIDE SEQUENCE [LARGE SCALE GENOMIC DNA]</scope>
    <source>
        <strain evidence="1 2">S1-36</strain>
    </source>
</reference>
<keyword evidence="2" id="KW-1185">Reference proteome</keyword>
<dbReference type="SUPFAM" id="SSF52540">
    <property type="entry name" value="P-loop containing nucleoside triphosphate hydrolases"/>
    <property type="match status" value="1"/>
</dbReference>
<evidence type="ECO:0008006" key="3">
    <source>
        <dbReference type="Google" id="ProtNLM"/>
    </source>
</evidence>
<dbReference type="InterPro" id="IPR027417">
    <property type="entry name" value="P-loop_NTPase"/>
</dbReference>
<accession>A0AAP8MBW1</accession>
<evidence type="ECO:0000313" key="1">
    <source>
        <dbReference type="EMBL" id="PLW84941.1"/>
    </source>
</evidence>
<dbReference type="AlphaFoldDB" id="A0AAP8MBW1"/>
<dbReference type="Proteomes" id="UP000235162">
    <property type="component" value="Unassembled WGS sequence"/>
</dbReference>
<proteinExistence type="predicted"/>
<sequence>MMQHPSKLIAIIATERTGTNYFCDLVGKGLQLKQMWEIFHPHVPFGLTPEDIASGCNISIERVQKMSDIDRASLVRKNCSGMVTYLSGLEETSLFKIFPNHLNAKQVRRQILKNQKVQKVIVDRNVIDVYISELKAGHIQKWGHEDTSEIRVMIDFGRFEKWLQERRRWYSHALEILQSSGQDYIYYPYSKISSLSPEDLVRDFHSSLSSVGIEVESREGELENLLQKQDRSKSYSEKVNNWDEFQRQADRIQFDLKSSFLNQ</sequence>
<gene>
    <name evidence="1" type="ORF">C0029_15470</name>
</gene>
<protein>
    <recommendedName>
        <fullName evidence="3">Sulfotransferase domain-containing protein</fullName>
    </recommendedName>
</protein>
<dbReference type="KEGG" id="hja:BST95_01205"/>
<evidence type="ECO:0000313" key="2">
    <source>
        <dbReference type="Proteomes" id="UP000235162"/>
    </source>
</evidence>
<name>A0AAP8MBW1_9GAMM</name>
<organism evidence="1 2">
    <name type="scientific">Halioglobus japonicus</name>
    <dbReference type="NCBI Taxonomy" id="930805"/>
    <lineage>
        <taxon>Bacteria</taxon>
        <taxon>Pseudomonadati</taxon>
        <taxon>Pseudomonadota</taxon>
        <taxon>Gammaproteobacteria</taxon>
        <taxon>Cellvibrionales</taxon>
        <taxon>Halieaceae</taxon>
        <taxon>Halioglobus</taxon>
    </lineage>
</organism>
<dbReference type="EMBL" id="PKUR01000004">
    <property type="protein sequence ID" value="PLW84941.1"/>
    <property type="molecule type" value="Genomic_DNA"/>
</dbReference>